<dbReference type="EMBL" id="CAFBIY010000101">
    <property type="protein sequence ID" value="CAB4851893.1"/>
    <property type="molecule type" value="Genomic_DNA"/>
</dbReference>
<dbReference type="EMBL" id="CAFBMT010000041">
    <property type="protein sequence ID" value="CAB4959051.1"/>
    <property type="molecule type" value="Genomic_DNA"/>
</dbReference>
<accession>A0A6J6ABB6</accession>
<dbReference type="Pfam" id="PF00300">
    <property type="entry name" value="His_Phos_1"/>
    <property type="match status" value="1"/>
</dbReference>
<dbReference type="Gene3D" id="3.40.50.1240">
    <property type="entry name" value="Phosphoglycerate mutase-like"/>
    <property type="match status" value="1"/>
</dbReference>
<dbReference type="InterPro" id="IPR050275">
    <property type="entry name" value="PGM_Phosphatase"/>
</dbReference>
<organism evidence="1">
    <name type="scientific">freshwater metagenome</name>
    <dbReference type="NCBI Taxonomy" id="449393"/>
    <lineage>
        <taxon>unclassified sequences</taxon>
        <taxon>metagenomes</taxon>
        <taxon>ecological metagenomes</taxon>
    </lineage>
</organism>
<proteinExistence type="predicted"/>
<evidence type="ECO:0000313" key="3">
    <source>
        <dbReference type="EMBL" id="CAB4816775.1"/>
    </source>
</evidence>
<dbReference type="EMBL" id="CAFAAV010000072">
    <property type="protein sequence ID" value="CAB4816775.1"/>
    <property type="molecule type" value="Genomic_DNA"/>
</dbReference>
<dbReference type="SUPFAM" id="SSF53254">
    <property type="entry name" value="Phosphoglycerate mutase-like"/>
    <property type="match status" value="1"/>
</dbReference>
<evidence type="ECO:0000313" key="4">
    <source>
        <dbReference type="EMBL" id="CAB4851893.1"/>
    </source>
</evidence>
<dbReference type="GO" id="GO:0005737">
    <property type="term" value="C:cytoplasm"/>
    <property type="evidence" value="ECO:0007669"/>
    <property type="project" value="TreeGrafter"/>
</dbReference>
<sequence>MPSVAVRSGETERSASASALTWAVAWLTDRVLYLVRHGRTEANAGLRLQGRIDLPLNDVGRRQAAALGLAITEIDRLICSPLLRTRQTAEVFGMEPEIDDRWMEMDYGVMDGVRMAEISPEMWDLWTSDADYAPEGGETLHELAARVWAACNDLIDDARTRNIVVVTHATPIKAGMAWALGAEASLTWRAFVDQASITRIIVRDRGPVLAAFNVVPPLVDDQPAGR</sequence>
<evidence type="ECO:0000313" key="5">
    <source>
        <dbReference type="EMBL" id="CAB4959051.1"/>
    </source>
</evidence>
<dbReference type="PANTHER" id="PTHR48100:SF62">
    <property type="entry name" value="GLUCOSYL-3-PHOSPHOGLYCERATE PHOSPHATASE"/>
    <property type="match status" value="1"/>
</dbReference>
<reference evidence="1" key="1">
    <citation type="submission" date="2020-05" db="EMBL/GenBank/DDBJ databases">
        <authorList>
            <person name="Chiriac C."/>
            <person name="Salcher M."/>
            <person name="Ghai R."/>
            <person name="Kavagutti S V."/>
        </authorList>
    </citation>
    <scope>NUCLEOTIDE SEQUENCE</scope>
</reference>
<dbReference type="AlphaFoldDB" id="A0A6J6ABB6"/>
<dbReference type="GO" id="GO:0016791">
    <property type="term" value="F:phosphatase activity"/>
    <property type="evidence" value="ECO:0007669"/>
    <property type="project" value="TreeGrafter"/>
</dbReference>
<dbReference type="CDD" id="cd07067">
    <property type="entry name" value="HP_PGM_like"/>
    <property type="match status" value="1"/>
</dbReference>
<protein>
    <submittedName>
        <fullName evidence="1">Unannotated protein</fullName>
    </submittedName>
</protein>
<name>A0A6J6ABB6_9ZZZZ</name>
<dbReference type="EMBL" id="CAEZYF010000039">
    <property type="protein sequence ID" value="CAB4749567.1"/>
    <property type="molecule type" value="Genomic_DNA"/>
</dbReference>
<dbReference type="EMBL" id="CAFBOL010000106">
    <property type="protein sequence ID" value="CAB5010184.1"/>
    <property type="molecule type" value="Genomic_DNA"/>
</dbReference>
<evidence type="ECO:0000313" key="2">
    <source>
        <dbReference type="EMBL" id="CAB4749567.1"/>
    </source>
</evidence>
<dbReference type="PANTHER" id="PTHR48100">
    <property type="entry name" value="BROAD-SPECIFICITY PHOSPHATASE YOR283W-RELATED"/>
    <property type="match status" value="1"/>
</dbReference>
<gene>
    <name evidence="2" type="ORF">UFOPK2656_03460</name>
    <name evidence="3" type="ORF">UFOPK3099_01130</name>
    <name evidence="4" type="ORF">UFOPK3267_01785</name>
    <name evidence="5" type="ORF">UFOPK3651_03386</name>
    <name evidence="6" type="ORF">UFOPK3931_02766</name>
    <name evidence="1" type="ORF">UFOPK4189_03243</name>
</gene>
<dbReference type="InterPro" id="IPR029033">
    <property type="entry name" value="His_PPase_superfam"/>
</dbReference>
<evidence type="ECO:0000313" key="6">
    <source>
        <dbReference type="EMBL" id="CAB5010184.1"/>
    </source>
</evidence>
<evidence type="ECO:0000313" key="1">
    <source>
        <dbReference type="EMBL" id="CAB4365500.1"/>
    </source>
</evidence>
<dbReference type="SMART" id="SM00855">
    <property type="entry name" value="PGAM"/>
    <property type="match status" value="1"/>
</dbReference>
<dbReference type="EMBL" id="CAESGF010000034">
    <property type="protein sequence ID" value="CAB4365500.1"/>
    <property type="molecule type" value="Genomic_DNA"/>
</dbReference>
<dbReference type="InterPro" id="IPR013078">
    <property type="entry name" value="His_Pase_superF_clade-1"/>
</dbReference>